<evidence type="ECO:0008006" key="4">
    <source>
        <dbReference type="Google" id="ProtNLM"/>
    </source>
</evidence>
<dbReference type="Proteomes" id="UP000680638">
    <property type="component" value="Unassembled WGS sequence"/>
</dbReference>
<dbReference type="Pfam" id="PF05975">
    <property type="entry name" value="EcsB"/>
    <property type="match status" value="1"/>
</dbReference>
<gene>
    <name evidence="2" type="ORF">J21TS3_25390</name>
</gene>
<comment type="caution">
    <text evidence="2">The sequence shown here is derived from an EMBL/GenBank/DDBJ whole genome shotgun (WGS) entry which is preliminary data.</text>
</comment>
<feature type="transmembrane region" description="Helical" evidence="1">
    <location>
        <begin position="161"/>
        <end position="182"/>
    </location>
</feature>
<dbReference type="EMBL" id="BORW01000011">
    <property type="protein sequence ID" value="GIO67718.1"/>
    <property type="molecule type" value="Genomic_DNA"/>
</dbReference>
<keyword evidence="1" id="KW-0472">Membrane</keyword>
<feature type="transmembrane region" description="Helical" evidence="1">
    <location>
        <begin position="54"/>
        <end position="73"/>
    </location>
</feature>
<keyword evidence="3" id="KW-1185">Reference proteome</keyword>
<accession>A0ABQ4LX53</accession>
<feature type="transmembrane region" description="Helical" evidence="1">
    <location>
        <begin position="221"/>
        <end position="239"/>
    </location>
</feature>
<evidence type="ECO:0000313" key="2">
    <source>
        <dbReference type="EMBL" id="GIO67718.1"/>
    </source>
</evidence>
<evidence type="ECO:0000313" key="3">
    <source>
        <dbReference type="Proteomes" id="UP000680638"/>
    </source>
</evidence>
<feature type="transmembrane region" description="Helical" evidence="1">
    <location>
        <begin position="405"/>
        <end position="426"/>
    </location>
</feature>
<keyword evidence="1" id="KW-0812">Transmembrane</keyword>
<feature type="transmembrane region" description="Helical" evidence="1">
    <location>
        <begin position="316"/>
        <end position="333"/>
    </location>
</feature>
<feature type="transmembrane region" description="Helical" evidence="1">
    <location>
        <begin position="129"/>
        <end position="149"/>
    </location>
</feature>
<evidence type="ECO:0000256" key="1">
    <source>
        <dbReference type="SAM" id="Phobius"/>
    </source>
</evidence>
<protein>
    <recommendedName>
        <fullName evidence="4">ABC transporter permease</fullName>
    </recommendedName>
</protein>
<feature type="transmembrane region" description="Helical" evidence="1">
    <location>
        <begin position="339"/>
        <end position="358"/>
    </location>
</feature>
<keyword evidence="1" id="KW-1133">Transmembrane helix</keyword>
<feature type="transmembrane region" description="Helical" evidence="1">
    <location>
        <begin position="379"/>
        <end position="399"/>
    </location>
</feature>
<dbReference type="RefSeq" id="WP_212950028.1">
    <property type="nucleotide sequence ID" value="NZ_BORW01000011.1"/>
</dbReference>
<proteinExistence type="predicted"/>
<sequence>MGAIFSERKDYTMMTREKEGYLFPNPASLFRRRLRSHFKETAAALRSVVDDWTVLLYILVPGLLLAGRFYYGFWKEPLPEWAGMLSFPMVPLSLLLIALTGDVLLLVREGDALFLVQRREWLRGIMLRSGWYSMAAAAVKTSLCFLVLLPFLVRRFHADGLYAGGLLAFTVAFEWVLMWSRHLVKVQTKGMRRWLLYVPFAVVPCAVYVGAVLMFSQQAAMLWAVALGLALLSLLLLRARLGLRGTFMADVQEDLARRTRLTGLLLSQSVDQPRRVRSKTWIFRKSRHVFRSREPAKRIAGAMVKSLLRHPGQRSLYLRFAGISTMVLVTLPVKMQIVAFAALHALIAYWLFLQWSAFRKDPFIALLPWPEADGVQAGFAAVRTLLLPFSVWASALVMFSSLSPWLAAIGFIPLGMAAGWAVPYLMRMFFLHKKM</sequence>
<reference evidence="2 3" key="1">
    <citation type="submission" date="2021-03" db="EMBL/GenBank/DDBJ databases">
        <title>Antimicrobial resistance genes in bacteria isolated from Japanese honey, and their potential for conferring macrolide and lincosamide resistance in the American foulbrood pathogen Paenibacillus larvae.</title>
        <authorList>
            <person name="Okamoto M."/>
            <person name="Kumagai M."/>
            <person name="Kanamori H."/>
            <person name="Takamatsu D."/>
        </authorList>
    </citation>
    <scope>NUCLEOTIDE SEQUENCE [LARGE SCALE GENOMIC DNA]</scope>
    <source>
        <strain evidence="2 3">J21TS3</strain>
    </source>
</reference>
<feature type="transmembrane region" description="Helical" evidence="1">
    <location>
        <begin position="85"/>
        <end position="108"/>
    </location>
</feature>
<dbReference type="InterPro" id="IPR010288">
    <property type="entry name" value="EcsB_ABC"/>
</dbReference>
<name>A0ABQ4LX53_9BACL</name>
<organism evidence="2 3">
    <name type="scientific">Paenibacillus cookii</name>
    <dbReference type="NCBI Taxonomy" id="157839"/>
    <lineage>
        <taxon>Bacteria</taxon>
        <taxon>Bacillati</taxon>
        <taxon>Bacillota</taxon>
        <taxon>Bacilli</taxon>
        <taxon>Bacillales</taxon>
        <taxon>Paenibacillaceae</taxon>
        <taxon>Paenibacillus</taxon>
    </lineage>
</organism>
<feature type="transmembrane region" description="Helical" evidence="1">
    <location>
        <begin position="194"/>
        <end position="215"/>
    </location>
</feature>